<gene>
    <name evidence="1" type="primary">POLX_127</name>
    <name evidence="1" type="ORF">CM83_104614</name>
</gene>
<sequence>NYKIDPLRKDNCDAWSMQAEAVLIRNGLWGYVSGDILKPAEADVEGLKAWKKSDSDAKCDLTLIISQPELKQIKGLQTSKEVWDKLKNNYQSQGPARKATLLKQLILYRMNDSDDVRDHLNNFADTVDKLRDMSI</sequence>
<feature type="non-terminal residue" evidence="1">
    <location>
        <position position="135"/>
    </location>
</feature>
<organism evidence="1">
    <name type="scientific">Lygus hesperus</name>
    <name type="common">Western plant bug</name>
    <dbReference type="NCBI Taxonomy" id="30085"/>
    <lineage>
        <taxon>Eukaryota</taxon>
        <taxon>Metazoa</taxon>
        <taxon>Ecdysozoa</taxon>
        <taxon>Arthropoda</taxon>
        <taxon>Hexapoda</taxon>
        <taxon>Insecta</taxon>
        <taxon>Pterygota</taxon>
        <taxon>Neoptera</taxon>
        <taxon>Paraneoptera</taxon>
        <taxon>Hemiptera</taxon>
        <taxon>Heteroptera</taxon>
        <taxon>Panheteroptera</taxon>
        <taxon>Cimicomorpha</taxon>
        <taxon>Miridae</taxon>
        <taxon>Mirini</taxon>
        <taxon>Lygus</taxon>
    </lineage>
</organism>
<dbReference type="EMBL" id="GBHO01030970">
    <property type="protein sequence ID" value="JAG12634.1"/>
    <property type="molecule type" value="Transcribed_RNA"/>
</dbReference>
<protein>
    <submittedName>
        <fullName evidence="1">Retrovirus-related Pol polyprotein from transposon TNT 1-94</fullName>
    </submittedName>
</protein>
<reference evidence="1" key="2">
    <citation type="submission" date="2014-07" db="EMBL/GenBank/DDBJ databases">
        <authorList>
            <person name="Hull J."/>
        </authorList>
    </citation>
    <scope>NUCLEOTIDE SEQUENCE</scope>
</reference>
<name>A0A0A9WY45_LYGHE</name>
<accession>A0A0A9WY45</accession>
<evidence type="ECO:0000313" key="1">
    <source>
        <dbReference type="EMBL" id="JAG12634.1"/>
    </source>
</evidence>
<dbReference type="PANTHER" id="PTHR35317:SF29">
    <property type="entry name" value="CCHC-TYPE DOMAIN-CONTAINING PROTEIN"/>
    <property type="match status" value="1"/>
</dbReference>
<dbReference type="AlphaFoldDB" id="A0A0A9WY45"/>
<dbReference type="PANTHER" id="PTHR35317">
    <property type="entry name" value="OS04G0629600 PROTEIN"/>
    <property type="match status" value="1"/>
</dbReference>
<reference evidence="1" key="1">
    <citation type="journal article" date="2014" name="PLoS ONE">
        <title>Transcriptome-Based Identification of ABC Transporters in the Western Tarnished Plant Bug Lygus hesperus.</title>
        <authorList>
            <person name="Hull J.J."/>
            <person name="Chaney K."/>
            <person name="Geib S.M."/>
            <person name="Fabrick J.A."/>
            <person name="Brent C.S."/>
            <person name="Walsh D."/>
            <person name="Lavine L.C."/>
        </authorList>
    </citation>
    <scope>NUCLEOTIDE SEQUENCE</scope>
</reference>
<proteinExistence type="predicted"/>
<feature type="non-terminal residue" evidence="1">
    <location>
        <position position="1"/>
    </location>
</feature>
<dbReference type="Pfam" id="PF14223">
    <property type="entry name" value="Retrotran_gag_2"/>
    <property type="match status" value="1"/>
</dbReference>